<dbReference type="OrthoDB" id="6395228at2"/>
<feature type="signal peptide" evidence="1">
    <location>
        <begin position="1"/>
        <end position="18"/>
    </location>
</feature>
<dbReference type="AlphaFoldDB" id="A0A0A2MWJ6"/>
<gene>
    <name evidence="2" type="ORF">Q766_12535</name>
</gene>
<dbReference type="RefSeq" id="WP_026991370.1">
    <property type="nucleotide sequence ID" value="NZ_AUGP01000029.1"/>
</dbReference>
<keyword evidence="3" id="KW-1185">Reference proteome</keyword>
<sequence>MKKIILAFLVFLYLPTKAQTAQIEIPETYELSNIILALTDYGVADEWEVQKKTEYYKEVIAYFEPVKNHPLLDSVNYSREKWADYLSFRTDAVAFSFDESGKLSRRFEFYANKGHNPFDKNLDLINDFILKSGFREFYKEHRELYNRVTNNYEDYNFVKQTMVFLKTNIADDSTRDNNKIYKIILSPLVYRMNCHRELGNNLVADFPSASENFINGVKTDENIDARLNSNHGIFTEKDHEYINPITTKYLELVTANFNPKFWDQDSGYTDFNSFNEYMTWAVYDLFLDAHFSERSQELSTYWNYQNASRGFIAQNLFSGKVKELYKKNKGQKFENIYKPLLKWTKKVEKTISLPTLLNIDTQNFVKADVNNIKLDFSEEMNTELPIGLEIREFKDGRATGNKIFTQLVNFKWSKDKKQLNFKIETDYEEFALIFNWYGIDKPLISKKGIFLKPLSYIQLKK</sequence>
<keyword evidence="1" id="KW-0732">Signal</keyword>
<dbReference type="EMBL" id="JRLY01000009">
    <property type="protein sequence ID" value="KGO92595.1"/>
    <property type="molecule type" value="Genomic_DNA"/>
</dbReference>
<comment type="caution">
    <text evidence="2">The sequence shown here is derived from an EMBL/GenBank/DDBJ whole genome shotgun (WGS) entry which is preliminary data.</text>
</comment>
<dbReference type="Proteomes" id="UP000030111">
    <property type="component" value="Unassembled WGS sequence"/>
</dbReference>
<protein>
    <recommendedName>
        <fullName evidence="4">DUF4932 domain-containing protein</fullName>
    </recommendedName>
</protein>
<reference evidence="2 3" key="1">
    <citation type="submission" date="2013-09" db="EMBL/GenBank/DDBJ databases">
        <authorList>
            <person name="Zeng Z."/>
            <person name="Chen C."/>
        </authorList>
    </citation>
    <scope>NUCLEOTIDE SEQUENCE [LARGE SCALE GENOMIC DNA]</scope>
    <source>
        <strain evidence="2 3">WB 4.1-42</strain>
    </source>
</reference>
<evidence type="ECO:0000313" key="2">
    <source>
        <dbReference type="EMBL" id="KGO92595.1"/>
    </source>
</evidence>
<feature type="chain" id="PRO_5001992683" description="DUF4932 domain-containing protein" evidence="1">
    <location>
        <begin position="19"/>
        <end position="461"/>
    </location>
</feature>
<name>A0A0A2MWJ6_9FLAO</name>
<evidence type="ECO:0000256" key="1">
    <source>
        <dbReference type="SAM" id="SignalP"/>
    </source>
</evidence>
<evidence type="ECO:0000313" key="3">
    <source>
        <dbReference type="Proteomes" id="UP000030111"/>
    </source>
</evidence>
<organism evidence="2 3">
    <name type="scientific">Flavobacterium subsaxonicum WB 4.1-42 = DSM 21790</name>
    <dbReference type="NCBI Taxonomy" id="1121898"/>
    <lineage>
        <taxon>Bacteria</taxon>
        <taxon>Pseudomonadati</taxon>
        <taxon>Bacteroidota</taxon>
        <taxon>Flavobacteriia</taxon>
        <taxon>Flavobacteriales</taxon>
        <taxon>Flavobacteriaceae</taxon>
        <taxon>Flavobacterium</taxon>
    </lineage>
</organism>
<evidence type="ECO:0008006" key="4">
    <source>
        <dbReference type="Google" id="ProtNLM"/>
    </source>
</evidence>
<dbReference type="eggNOG" id="ENOG50319BH">
    <property type="taxonomic scope" value="Bacteria"/>
</dbReference>
<accession>A0A0A2MWJ6</accession>
<proteinExistence type="predicted"/>